<feature type="binding site" evidence="11">
    <location>
        <begin position="218"/>
        <end position="224"/>
    </location>
    <ligand>
        <name>substrate</name>
    </ligand>
</feature>
<dbReference type="EMBL" id="CAJPEV010000022">
    <property type="protein sequence ID" value="CAG0878942.1"/>
    <property type="molecule type" value="Genomic_DNA"/>
</dbReference>
<feature type="binding site" evidence="11">
    <location>
        <position position="264"/>
    </location>
    <ligand>
        <name>substrate</name>
    </ligand>
</feature>
<dbReference type="OrthoDB" id="9450131at2759"/>
<evidence type="ECO:0000259" key="14">
    <source>
        <dbReference type="PROSITE" id="PS50055"/>
    </source>
</evidence>
<keyword evidence="13" id="KW-0812">Transmembrane</keyword>
<evidence type="ECO:0000256" key="9">
    <source>
        <dbReference type="ARBA" id="ARBA00023136"/>
    </source>
</evidence>
<dbReference type="PROSITE" id="PS50055">
    <property type="entry name" value="TYR_PHOSPHATASE_PTP"/>
    <property type="match status" value="1"/>
</dbReference>
<dbReference type="InterPro" id="IPR000242">
    <property type="entry name" value="PTP_cat"/>
</dbReference>
<dbReference type="PANTHER" id="PTHR46047">
    <property type="entry name" value="TYROSINE-PROTEIN PHOSPHATASE NON-RECEPTOR TYPE 61F"/>
    <property type="match status" value="1"/>
</dbReference>
<dbReference type="InterPro" id="IPR000387">
    <property type="entry name" value="Tyr_Pase_dom"/>
</dbReference>
<dbReference type="GO" id="GO:0005634">
    <property type="term" value="C:nucleus"/>
    <property type="evidence" value="ECO:0007669"/>
    <property type="project" value="TreeGrafter"/>
</dbReference>
<gene>
    <name evidence="16" type="ORF">DSTB1V02_LOCUS341</name>
</gene>
<keyword evidence="9 13" id="KW-0472">Membrane</keyword>
<comment type="subcellular location">
    <subcellularLocation>
        <location evidence="2">Endomembrane system</location>
    </subcellularLocation>
    <subcellularLocation>
        <location evidence="1">Endoplasmic reticulum</location>
    </subcellularLocation>
</comment>
<feature type="domain" description="Tyrosine-protein phosphatase" evidence="14">
    <location>
        <begin position="6"/>
        <end position="279"/>
    </location>
</feature>
<dbReference type="InterPro" id="IPR012265">
    <property type="entry name" value="Ptpn1/Ptpn2"/>
</dbReference>
<evidence type="ECO:0000256" key="5">
    <source>
        <dbReference type="ARBA" id="ARBA00022553"/>
    </source>
</evidence>
<dbReference type="PROSITE" id="PS00383">
    <property type="entry name" value="TYR_PHOSPHATASE_1"/>
    <property type="match status" value="1"/>
</dbReference>
<evidence type="ECO:0000313" key="17">
    <source>
        <dbReference type="Proteomes" id="UP000677054"/>
    </source>
</evidence>
<evidence type="ECO:0000259" key="15">
    <source>
        <dbReference type="PROSITE" id="PS50056"/>
    </source>
</evidence>
<dbReference type="PANTHER" id="PTHR46047:SF3">
    <property type="entry name" value="TYROSINE-PROTEIN PHOSPHATASE NON-RECEPTOR TYPE 61F"/>
    <property type="match status" value="1"/>
</dbReference>
<dbReference type="GO" id="GO:0019901">
    <property type="term" value="F:protein kinase binding"/>
    <property type="evidence" value="ECO:0007669"/>
    <property type="project" value="TreeGrafter"/>
</dbReference>
<dbReference type="GO" id="GO:0005783">
    <property type="term" value="C:endoplasmic reticulum"/>
    <property type="evidence" value="ECO:0007669"/>
    <property type="project" value="UniProtKB-SubCell"/>
</dbReference>
<feature type="binding site" evidence="11">
    <location>
        <position position="184"/>
    </location>
    <ligand>
        <name>substrate</name>
    </ligand>
</feature>
<dbReference type="PROSITE" id="PS50056">
    <property type="entry name" value="TYR_PHOSPHATASE_2"/>
    <property type="match status" value="1"/>
</dbReference>
<comment type="similarity">
    <text evidence="3">Belongs to the protein-tyrosine phosphatase family. Non-receptor class 1 subfamily.</text>
</comment>
<protein>
    <recommendedName>
        <fullName evidence="4">protein-tyrosine-phosphatase</fullName>
        <ecNumber evidence="4">3.1.3.48</ecNumber>
    </recommendedName>
</protein>
<dbReference type="Pfam" id="PF00102">
    <property type="entry name" value="Y_phosphatase"/>
    <property type="match status" value="1"/>
</dbReference>
<dbReference type="AlphaFoldDB" id="A0A7R9A216"/>
<keyword evidence="5" id="KW-0597">Phosphoprotein</keyword>
<dbReference type="SMART" id="SM00194">
    <property type="entry name" value="PTPc"/>
    <property type="match status" value="1"/>
</dbReference>
<evidence type="ECO:0000256" key="12">
    <source>
        <dbReference type="SAM" id="MobiDB-lite"/>
    </source>
</evidence>
<proteinExistence type="inferred from homology"/>
<accession>A0A7R9A216</accession>
<dbReference type="EMBL" id="LR899539">
    <property type="protein sequence ID" value="CAD7240316.1"/>
    <property type="molecule type" value="Genomic_DNA"/>
</dbReference>
<keyword evidence="6" id="KW-0378">Hydrolase</keyword>
<feature type="transmembrane region" description="Helical" evidence="13">
    <location>
        <begin position="392"/>
        <end position="412"/>
    </location>
</feature>
<evidence type="ECO:0000256" key="4">
    <source>
        <dbReference type="ARBA" id="ARBA00013064"/>
    </source>
</evidence>
<dbReference type="PIRSF" id="PIRSF000926">
    <property type="entry name" value="Tyr-Ptase_nr1"/>
    <property type="match status" value="1"/>
</dbReference>
<evidence type="ECO:0000256" key="1">
    <source>
        <dbReference type="ARBA" id="ARBA00004240"/>
    </source>
</evidence>
<evidence type="ECO:0000313" key="16">
    <source>
        <dbReference type="EMBL" id="CAD7240316.1"/>
    </source>
</evidence>
<evidence type="ECO:0000256" key="10">
    <source>
        <dbReference type="PIRSR" id="PIRSR000926-1"/>
    </source>
</evidence>
<evidence type="ECO:0000256" key="8">
    <source>
        <dbReference type="ARBA" id="ARBA00022912"/>
    </source>
</evidence>
<evidence type="ECO:0000256" key="6">
    <source>
        <dbReference type="ARBA" id="ARBA00022801"/>
    </source>
</evidence>
<feature type="domain" description="Tyrosine specific protein phosphatases" evidence="15">
    <location>
        <begin position="192"/>
        <end position="270"/>
    </location>
</feature>
<feature type="region of interest" description="Disordered" evidence="12">
    <location>
        <begin position="306"/>
        <end position="326"/>
    </location>
</feature>
<dbReference type="SUPFAM" id="SSF52799">
    <property type="entry name" value="(Phosphotyrosine protein) phosphatases II"/>
    <property type="match status" value="1"/>
</dbReference>
<evidence type="ECO:0000256" key="2">
    <source>
        <dbReference type="ARBA" id="ARBA00004308"/>
    </source>
</evidence>
<sequence length="419" mass="47468">MHENPVQKAFDEIESRNGWPVHYQKLEVISQNLSCNAARSPSNRSLNRYRNVSPYDHSRVFICTGPTDYINANYVKVPEANRTYILTQGPLPQTVGHFWLMVWEQQSRAIVMLNRVVEKNQIKCHKYWPSVGEASLLFDDVGITVTHVKEEDYKFYTLRTFSLGRQGEEGSQEVLQFHYTTWPDFGVPESPTTFLQFLEHVRQSGSLCSDVGPAVIHCSAGIGRSGTLCLVDSCLELVHLNGIDSVDVDQLLRKMRTFRMGLIQTPDQLRFSYLAIIQGCEALHKGLSISSGSPAVKMRPRARELGRDMEDEENPPPPPPRVDSLEQPISDGNILLNGNSLPTRDTSGSDDLMNIRKREREKRREKTSQLVTDIRKKQKLTEEKAAMKRLLFHPYLLTVGGVILGLASIYALQSWSARV</sequence>
<keyword evidence="7" id="KW-0256">Endoplasmic reticulum</keyword>
<dbReference type="SMART" id="SM00404">
    <property type="entry name" value="PTPc_motif"/>
    <property type="match status" value="1"/>
</dbReference>
<dbReference type="GO" id="GO:0004726">
    <property type="term" value="F:non-membrane spanning protein tyrosine phosphatase activity"/>
    <property type="evidence" value="ECO:0007669"/>
    <property type="project" value="TreeGrafter"/>
</dbReference>
<reference evidence="16" key="1">
    <citation type="submission" date="2020-11" db="EMBL/GenBank/DDBJ databases">
        <authorList>
            <person name="Tran Van P."/>
        </authorList>
    </citation>
    <scope>NUCLEOTIDE SEQUENCE</scope>
</reference>
<dbReference type="InterPro" id="IPR029021">
    <property type="entry name" value="Prot-tyrosine_phosphatase-like"/>
</dbReference>
<dbReference type="Gene3D" id="3.90.190.10">
    <property type="entry name" value="Protein tyrosine phosphatase superfamily"/>
    <property type="match status" value="1"/>
</dbReference>
<dbReference type="GO" id="GO:0070373">
    <property type="term" value="P:negative regulation of ERK1 and ERK2 cascade"/>
    <property type="evidence" value="ECO:0007669"/>
    <property type="project" value="TreeGrafter"/>
</dbReference>
<evidence type="ECO:0000256" key="7">
    <source>
        <dbReference type="ARBA" id="ARBA00022824"/>
    </source>
</evidence>
<dbReference type="EC" id="3.1.3.48" evidence="4"/>
<keyword evidence="8" id="KW-0904">Protein phosphatase</keyword>
<dbReference type="InterPro" id="IPR051985">
    <property type="entry name" value="NR_tyrosine_phosphatase"/>
</dbReference>
<dbReference type="GO" id="GO:0048666">
    <property type="term" value="P:neuron development"/>
    <property type="evidence" value="ECO:0007669"/>
    <property type="project" value="UniProtKB-ARBA"/>
</dbReference>
<dbReference type="PRINTS" id="PR00700">
    <property type="entry name" value="PRTYPHPHTASE"/>
</dbReference>
<organism evidence="16">
    <name type="scientific">Darwinula stevensoni</name>
    <dbReference type="NCBI Taxonomy" id="69355"/>
    <lineage>
        <taxon>Eukaryota</taxon>
        <taxon>Metazoa</taxon>
        <taxon>Ecdysozoa</taxon>
        <taxon>Arthropoda</taxon>
        <taxon>Crustacea</taxon>
        <taxon>Oligostraca</taxon>
        <taxon>Ostracoda</taxon>
        <taxon>Podocopa</taxon>
        <taxon>Podocopida</taxon>
        <taxon>Darwinulocopina</taxon>
        <taxon>Darwinuloidea</taxon>
        <taxon>Darwinulidae</taxon>
        <taxon>Darwinula</taxon>
    </lineage>
</organism>
<evidence type="ECO:0000256" key="11">
    <source>
        <dbReference type="PIRSR" id="PIRSR000926-2"/>
    </source>
</evidence>
<dbReference type="InterPro" id="IPR003595">
    <property type="entry name" value="Tyr_Pase_cat"/>
</dbReference>
<dbReference type="InterPro" id="IPR016130">
    <property type="entry name" value="Tyr_Pase_AS"/>
</dbReference>
<keyword evidence="17" id="KW-1185">Reference proteome</keyword>
<name>A0A7R9A216_9CRUS</name>
<keyword evidence="13" id="KW-1133">Transmembrane helix</keyword>
<dbReference type="Proteomes" id="UP000677054">
    <property type="component" value="Unassembled WGS sequence"/>
</dbReference>
<feature type="active site" description="Phosphocysteine intermediate" evidence="10">
    <location>
        <position position="218"/>
    </location>
</feature>
<dbReference type="GO" id="GO:0046426">
    <property type="term" value="P:negative regulation of receptor signaling pathway via JAK-STAT"/>
    <property type="evidence" value="ECO:0007669"/>
    <property type="project" value="TreeGrafter"/>
</dbReference>
<evidence type="ECO:0000256" key="3">
    <source>
        <dbReference type="ARBA" id="ARBA00009701"/>
    </source>
</evidence>
<evidence type="ECO:0000256" key="13">
    <source>
        <dbReference type="SAM" id="Phobius"/>
    </source>
</evidence>